<evidence type="ECO:0000313" key="1">
    <source>
        <dbReference type="EMBL" id="CAB4609527.1"/>
    </source>
</evidence>
<reference evidence="1" key="1">
    <citation type="submission" date="2020-05" db="EMBL/GenBank/DDBJ databases">
        <authorList>
            <person name="Chiriac C."/>
            <person name="Salcher M."/>
            <person name="Ghai R."/>
            <person name="Kavagutti S V."/>
        </authorList>
    </citation>
    <scope>NUCLEOTIDE SEQUENCE</scope>
</reference>
<gene>
    <name evidence="1" type="ORF">UFOPK1874_00327</name>
</gene>
<proteinExistence type="predicted"/>
<accession>A0A6J6H7E7</accession>
<organism evidence="1">
    <name type="scientific">freshwater metagenome</name>
    <dbReference type="NCBI Taxonomy" id="449393"/>
    <lineage>
        <taxon>unclassified sequences</taxon>
        <taxon>metagenomes</taxon>
        <taxon>ecological metagenomes</taxon>
    </lineage>
</organism>
<protein>
    <submittedName>
        <fullName evidence="1">Unannotated protein</fullName>
    </submittedName>
</protein>
<sequence>MSESIWVTNPSKENEKRIKMTWDLEDQVVLSLPSGEEIVWSIQEDKPVFETLHEVLYVRCKFRRLHGADSVSVQTLSTWQTEFFIEEPAAQVEVEQIDVAKYARLLADGLISLEDFNLLAKQSVSTSTPNQEDSDQDQIDPMYEEFVLAIDACWPDVVQRTTDLFGRVTISGVPKKVDRYFIEVKLKQEKNTFDRSISTATGLVWLALEFGDGIQLAGLPKTYIGGYMQGAAGFPVLTKFFEKELRRGKRSDETNLIIQRYRDDIRRRQSRIRMFTSKIGWIGIDFF</sequence>
<dbReference type="EMBL" id="CAEZUX010000019">
    <property type="protein sequence ID" value="CAB4609527.1"/>
    <property type="molecule type" value="Genomic_DNA"/>
</dbReference>
<dbReference type="AlphaFoldDB" id="A0A6J6H7E7"/>
<name>A0A6J6H7E7_9ZZZZ</name>